<evidence type="ECO:0000313" key="2">
    <source>
        <dbReference type="Proteomes" id="UP000494161"/>
    </source>
</evidence>
<name>A0ABM8M487_9BURK</name>
<dbReference type="Proteomes" id="UP000494161">
    <property type="component" value="Unassembled WGS sequence"/>
</dbReference>
<gene>
    <name evidence="1" type="ORF">LMG7053_06081</name>
</gene>
<reference evidence="1 2" key="1">
    <citation type="submission" date="2020-04" db="EMBL/GenBank/DDBJ databases">
        <authorList>
            <person name="De Canck E."/>
        </authorList>
    </citation>
    <scope>NUCLEOTIDE SEQUENCE [LARGE SCALE GENOMIC DNA]</scope>
    <source>
        <strain evidence="1 2">LMG 7053</strain>
    </source>
</reference>
<dbReference type="EMBL" id="CADILJ010000147">
    <property type="protein sequence ID" value="CAB3959961.1"/>
    <property type="molecule type" value="Genomic_DNA"/>
</dbReference>
<evidence type="ECO:0000313" key="1">
    <source>
        <dbReference type="EMBL" id="CAB3959961.1"/>
    </source>
</evidence>
<comment type="caution">
    <text evidence="1">The sequence shown here is derived from an EMBL/GenBank/DDBJ whole genome shotgun (WGS) entry which is preliminary data.</text>
</comment>
<keyword evidence="2" id="KW-1185">Reference proteome</keyword>
<accession>A0ABM8M487</accession>
<organism evidence="1 2">
    <name type="scientific">Achromobacter ruhlandii</name>
    <dbReference type="NCBI Taxonomy" id="72557"/>
    <lineage>
        <taxon>Bacteria</taxon>
        <taxon>Pseudomonadati</taxon>
        <taxon>Pseudomonadota</taxon>
        <taxon>Betaproteobacteria</taxon>
        <taxon>Burkholderiales</taxon>
        <taxon>Alcaligenaceae</taxon>
        <taxon>Achromobacter</taxon>
    </lineage>
</organism>
<sequence length="96" mass="10090">MVPRASTEVVDTSTPACSTRCAVRVTSPCGAWISPVLRTRPAPAACASLPRVVEAMLLSDPWPRRMMKLSPAANSAWPCGVLISPALRTSLPASST</sequence>
<protein>
    <submittedName>
        <fullName evidence="1">Uncharacterized protein</fullName>
    </submittedName>
</protein>
<proteinExistence type="predicted"/>